<evidence type="ECO:0000256" key="9">
    <source>
        <dbReference type="HAMAP-Rule" id="MF_00306"/>
    </source>
</evidence>
<keyword evidence="6 9" id="KW-0342">GTP-binding</keyword>
<comment type="catalytic activity">
    <reaction evidence="9">
        <text>GTP + H2O = GDP + phosphate + H(+)</text>
        <dbReference type="Rhea" id="RHEA:19669"/>
        <dbReference type="ChEBI" id="CHEBI:15377"/>
        <dbReference type="ChEBI" id="CHEBI:15378"/>
        <dbReference type="ChEBI" id="CHEBI:37565"/>
        <dbReference type="ChEBI" id="CHEBI:43474"/>
        <dbReference type="ChEBI" id="CHEBI:58189"/>
        <dbReference type="EC" id="3.6.5.4"/>
    </reaction>
</comment>
<dbReference type="InterPro" id="IPR013822">
    <property type="entry name" value="Signal_recog_particl_SRP54_hlx"/>
</dbReference>
<keyword evidence="4 9" id="KW-0378">Hydrolase</keyword>
<dbReference type="Gene3D" id="1.20.120.140">
    <property type="entry name" value="Signal recognition particle SRP54, nucleotide-binding domain"/>
    <property type="match status" value="1"/>
</dbReference>
<evidence type="ECO:0000256" key="8">
    <source>
        <dbReference type="ARBA" id="ARBA00023274"/>
    </source>
</evidence>
<keyword evidence="3 9" id="KW-0547">Nucleotide-binding</keyword>
<dbReference type="SMART" id="SM00963">
    <property type="entry name" value="SRP54_N"/>
    <property type="match status" value="1"/>
</dbReference>
<dbReference type="InterPro" id="IPR036891">
    <property type="entry name" value="Signal_recog_part_SRP54_M_sf"/>
</dbReference>
<dbReference type="GO" id="GO:0048500">
    <property type="term" value="C:signal recognition particle"/>
    <property type="evidence" value="ECO:0007669"/>
    <property type="project" value="UniProtKB-UniRule"/>
</dbReference>
<dbReference type="InterPro" id="IPR000897">
    <property type="entry name" value="SRP54_GTPase_dom"/>
</dbReference>
<evidence type="ECO:0000313" key="15">
    <source>
        <dbReference type="Proteomes" id="UP000657075"/>
    </source>
</evidence>
<dbReference type="Pfam" id="PF02978">
    <property type="entry name" value="SRP_SPB"/>
    <property type="match status" value="1"/>
</dbReference>
<feature type="domain" description="AAA+ ATPase" evidence="10">
    <location>
        <begin position="100"/>
        <end position="301"/>
    </location>
</feature>
<dbReference type="EMBL" id="BMNM01000005">
    <property type="protein sequence ID" value="GGI78036.1"/>
    <property type="molecule type" value="Genomic_DNA"/>
</dbReference>
<dbReference type="GO" id="GO:0008312">
    <property type="term" value="F:7S RNA binding"/>
    <property type="evidence" value="ECO:0007669"/>
    <property type="project" value="UniProtKB-UniRule"/>
</dbReference>
<dbReference type="AlphaFoldDB" id="A0A830E1S5"/>
<dbReference type="HAMAP" id="MF_00306">
    <property type="entry name" value="SRP54"/>
    <property type="match status" value="1"/>
</dbReference>
<evidence type="ECO:0000313" key="14">
    <source>
        <dbReference type="EMBL" id="GGI78036.1"/>
    </source>
</evidence>
<evidence type="ECO:0000256" key="6">
    <source>
        <dbReference type="ARBA" id="ARBA00023134"/>
    </source>
</evidence>
<reference evidence="16" key="3">
    <citation type="submission" date="2022-09" db="EMBL/GenBank/DDBJ databases">
        <title>Complete genome sequence of Vulcanisaeta souniana.</title>
        <authorList>
            <person name="Kato S."/>
            <person name="Itoh T."/>
            <person name="Ohkuma M."/>
        </authorList>
    </citation>
    <scope>NUCLEOTIDE SEQUENCE [LARGE SCALE GENOMIC DNA]</scope>
    <source>
        <strain evidence="16">JCM 11219</strain>
    </source>
</reference>
<dbReference type="Pfam" id="PF00448">
    <property type="entry name" value="SRP54"/>
    <property type="match status" value="1"/>
</dbReference>
<evidence type="ECO:0000256" key="4">
    <source>
        <dbReference type="ARBA" id="ARBA00022801"/>
    </source>
</evidence>
<organism evidence="14 15">
    <name type="scientific">Vulcanisaeta souniana JCM 11219</name>
    <dbReference type="NCBI Taxonomy" id="1293586"/>
    <lineage>
        <taxon>Archaea</taxon>
        <taxon>Thermoproteota</taxon>
        <taxon>Thermoprotei</taxon>
        <taxon>Thermoproteales</taxon>
        <taxon>Thermoproteaceae</taxon>
        <taxon>Vulcanisaeta</taxon>
    </lineage>
</organism>
<evidence type="ECO:0000313" key="13">
    <source>
        <dbReference type="EMBL" id="BDR93151.1"/>
    </source>
</evidence>
<evidence type="ECO:0000256" key="3">
    <source>
        <dbReference type="ARBA" id="ARBA00022741"/>
    </source>
</evidence>
<dbReference type="InterPro" id="IPR004125">
    <property type="entry name" value="Signal_recog_particle_SRP54_M"/>
</dbReference>
<comment type="domain">
    <text evidence="9">Composed of three domains: the N-terminal N domain, which is responsible for interactions with the ribosome, the central G domain, which binds GTP, and the C-terminal M domain, which binds the RNA and the signal sequence of the RNC.</text>
</comment>
<keyword evidence="5 9" id="KW-0694">RNA-binding</keyword>
<feature type="binding site" evidence="9">
    <location>
        <begin position="248"/>
        <end position="251"/>
    </location>
    <ligand>
        <name>GTP</name>
        <dbReference type="ChEBI" id="CHEBI:37565"/>
    </ligand>
</feature>
<dbReference type="InterPro" id="IPR036225">
    <property type="entry name" value="SRP/SRP_N"/>
</dbReference>
<dbReference type="GO" id="GO:0003924">
    <property type="term" value="F:GTPase activity"/>
    <property type="evidence" value="ECO:0007669"/>
    <property type="project" value="UniProtKB-UniRule"/>
</dbReference>
<dbReference type="SMART" id="SM00382">
    <property type="entry name" value="AAA"/>
    <property type="match status" value="1"/>
</dbReference>
<dbReference type="GeneID" id="76207786"/>
<keyword evidence="8 9" id="KW-0687">Ribonucleoprotein</keyword>
<dbReference type="Gene3D" id="1.10.260.30">
    <property type="entry name" value="Signal recognition particle, SRP54 subunit, M-domain"/>
    <property type="match status" value="1"/>
</dbReference>
<dbReference type="Gene3D" id="3.40.50.300">
    <property type="entry name" value="P-loop containing nucleotide triphosphate hydrolases"/>
    <property type="match status" value="1"/>
</dbReference>
<proteinExistence type="inferred from homology"/>
<dbReference type="SUPFAM" id="SSF47446">
    <property type="entry name" value="Signal peptide-binding domain"/>
    <property type="match status" value="1"/>
</dbReference>
<comment type="similarity">
    <text evidence="1 9">Belongs to the GTP-binding SRP family. SRP54 subfamily.</text>
</comment>
<evidence type="ECO:0000256" key="1">
    <source>
        <dbReference type="ARBA" id="ARBA00005450"/>
    </source>
</evidence>
<evidence type="ECO:0000259" key="11">
    <source>
        <dbReference type="SMART" id="SM00962"/>
    </source>
</evidence>
<dbReference type="EMBL" id="AP026830">
    <property type="protein sequence ID" value="BDR93151.1"/>
    <property type="molecule type" value="Genomic_DNA"/>
</dbReference>
<reference evidence="14" key="1">
    <citation type="journal article" date="2014" name="Int. J. Syst. Evol. Microbiol.">
        <title>Complete genome sequence of Corynebacterium casei LMG S-19264T (=DSM 44701T), isolated from a smear-ripened cheese.</title>
        <authorList>
            <consortium name="US DOE Joint Genome Institute (JGI-PGF)"/>
            <person name="Walter F."/>
            <person name="Albersmeier A."/>
            <person name="Kalinowski J."/>
            <person name="Ruckert C."/>
        </authorList>
    </citation>
    <scope>NUCLEOTIDE SEQUENCE</scope>
    <source>
        <strain evidence="14">JCM 11219</strain>
    </source>
</reference>
<dbReference type="PANTHER" id="PTHR11564">
    <property type="entry name" value="SIGNAL RECOGNITION PARTICLE 54K PROTEIN SRP54"/>
    <property type="match status" value="1"/>
</dbReference>
<protein>
    <recommendedName>
        <fullName evidence="9">Signal recognition particle 54 kDa protein</fullName>
        <shortName evidence="9">SRP54</shortName>
        <ecNumber evidence="9">3.6.5.4</ecNumber>
    </recommendedName>
</protein>
<dbReference type="Proteomes" id="UP001060771">
    <property type="component" value="Chromosome"/>
</dbReference>
<reference evidence="13" key="4">
    <citation type="journal article" date="2023" name="Microbiol. Resour. Announc.">
        <title>Complete Genome Sequence of Vulcanisaeta souniana Strain IC-059, a Hyperthermophilic Archaeon Isolated from Hot Spring Water in Japan.</title>
        <authorList>
            <person name="Kato S."/>
            <person name="Itoh T."/>
            <person name="Wu L."/>
            <person name="Ma J."/>
            <person name="Ohkuma M."/>
        </authorList>
    </citation>
    <scope>NUCLEOTIDE SEQUENCE</scope>
    <source>
        <strain evidence="13">JCM 11219</strain>
    </source>
</reference>
<evidence type="ECO:0000256" key="2">
    <source>
        <dbReference type="ARBA" id="ARBA00022490"/>
    </source>
</evidence>
<comment type="subunit">
    <text evidence="9">Part of the signal recognition particle protein translocation system, which is composed of SRP and FtsY. Archaeal SRP consists of a 7S RNA molecule of 300 nucleotides and two protein subunits: SRP54 and SRP19.</text>
</comment>
<dbReference type="EC" id="3.6.5.4" evidence="9"/>
<accession>A0A830E1S5</accession>
<keyword evidence="2 9" id="KW-0963">Cytoplasm</keyword>
<dbReference type="OrthoDB" id="52849at2157"/>
<dbReference type="GO" id="GO:0006614">
    <property type="term" value="P:SRP-dependent cotranslational protein targeting to membrane"/>
    <property type="evidence" value="ECO:0007669"/>
    <property type="project" value="InterPro"/>
</dbReference>
<feature type="domain" description="SRP54-type proteins GTP-binding" evidence="11">
    <location>
        <begin position="101"/>
        <end position="296"/>
    </location>
</feature>
<feature type="binding site" evidence="9">
    <location>
        <begin position="108"/>
        <end position="115"/>
    </location>
    <ligand>
        <name>GTP</name>
        <dbReference type="ChEBI" id="CHEBI:37565"/>
    </ligand>
</feature>
<dbReference type="CDD" id="cd17875">
    <property type="entry name" value="SRP54_G"/>
    <property type="match status" value="1"/>
</dbReference>
<dbReference type="PANTHER" id="PTHR11564:SF5">
    <property type="entry name" value="SIGNAL RECOGNITION PARTICLE SUBUNIT SRP54"/>
    <property type="match status" value="1"/>
</dbReference>
<dbReference type="GO" id="GO:0005525">
    <property type="term" value="F:GTP binding"/>
    <property type="evidence" value="ECO:0007669"/>
    <property type="project" value="UniProtKB-UniRule"/>
</dbReference>
<evidence type="ECO:0000256" key="7">
    <source>
        <dbReference type="ARBA" id="ARBA00023135"/>
    </source>
</evidence>
<dbReference type="InterPro" id="IPR003593">
    <property type="entry name" value="AAA+_ATPase"/>
</dbReference>
<feature type="binding site" evidence="9">
    <location>
        <begin position="190"/>
        <end position="194"/>
    </location>
    <ligand>
        <name>GTP</name>
        <dbReference type="ChEBI" id="CHEBI:37565"/>
    </ligand>
</feature>
<dbReference type="RefSeq" id="WP_188603260.1">
    <property type="nucleotide sequence ID" value="NZ_AP026830.1"/>
</dbReference>
<sequence>MAPNPLIEAFTNLVSRIRGLNYIDETTLKEVLREIQRVLLRADVSADVVSSITKTIEERFRQEKPPQGITSKEFLLYLLYQELVKALGGEETPNVNINKKPYRLMLIGVEGSGKTTTAAKLARFYIKRNLRVGLIETDTYRPGAYYQLKQLAEKINALFYGEEDSRDPIAILRHGLEYMQRNKVDLIIIDTAGRHRNEEELLREAKAIYEEAKPDEVMLVIDATIGRQAAAQTEAFMKYVPINSVFLTKMDSTAKAGGALTSVIRSGARIKFIGIGEDIDEIEVFNANKFVSRLLGMGDVDALIEKIKAIEEEDKIMEEIEEGKINLLTIKKQLDSMMKLGPLSKIMELLPTSMLPMQYRAVMLDEGRMSSAQEMLRKWRHILNSMTKEELLNPEVINASRIRRIAKGSGVTPKDVKELLNYYQLMKKMVNQIKKSRRRLGRLVGE</sequence>
<dbReference type="SMART" id="SM00962">
    <property type="entry name" value="SRP54"/>
    <property type="match status" value="1"/>
</dbReference>
<evidence type="ECO:0000259" key="10">
    <source>
        <dbReference type="SMART" id="SM00382"/>
    </source>
</evidence>
<feature type="domain" description="Signal recognition particle SRP54 helical bundle" evidence="12">
    <location>
        <begin position="9"/>
        <end position="87"/>
    </location>
</feature>
<dbReference type="InterPro" id="IPR022941">
    <property type="entry name" value="SRP54"/>
</dbReference>
<gene>
    <name evidence="9" type="primary">srp54</name>
    <name evidence="14" type="ORF">GCM10007112_13530</name>
    <name evidence="13" type="ORF">Vsou_22440</name>
</gene>
<evidence type="ECO:0000259" key="12">
    <source>
        <dbReference type="SMART" id="SM00963"/>
    </source>
</evidence>
<evidence type="ECO:0000313" key="16">
    <source>
        <dbReference type="Proteomes" id="UP001060771"/>
    </source>
</evidence>
<dbReference type="Pfam" id="PF02881">
    <property type="entry name" value="SRP54_N"/>
    <property type="match status" value="1"/>
</dbReference>
<dbReference type="SUPFAM" id="SSF52540">
    <property type="entry name" value="P-loop containing nucleoside triphosphate hydrolases"/>
    <property type="match status" value="1"/>
</dbReference>
<comment type="function">
    <text evidence="9">Involved in targeting and insertion of nascent membrane proteins into the cytoplasmic membrane. Binds to the hydrophobic signal sequence of the ribosome-nascent chain (RNC) as it emerges from the ribosomes. The SRP-RNC complex is then targeted to the cytoplasmic membrane where it interacts with the SRP receptor FtsY.</text>
</comment>
<keyword evidence="16" id="KW-1185">Reference proteome</keyword>
<evidence type="ECO:0000256" key="5">
    <source>
        <dbReference type="ARBA" id="ARBA00022884"/>
    </source>
</evidence>
<comment type="subcellular location">
    <subcellularLocation>
        <location evidence="9">Cytoplasm</location>
    </subcellularLocation>
    <text evidence="9">The SRP-RNC complex is targeted to the cytoplasmic membrane.</text>
</comment>
<name>A0A830E1S5_9CREN</name>
<keyword evidence="7 9" id="KW-0733">Signal recognition particle</keyword>
<dbReference type="SUPFAM" id="SSF47364">
    <property type="entry name" value="Domain of the SRP/SRP receptor G-proteins"/>
    <property type="match status" value="1"/>
</dbReference>
<dbReference type="InterPro" id="IPR027417">
    <property type="entry name" value="P-loop_NTPase"/>
</dbReference>
<dbReference type="Proteomes" id="UP000657075">
    <property type="component" value="Unassembled WGS sequence"/>
</dbReference>
<dbReference type="InterPro" id="IPR042101">
    <property type="entry name" value="SRP54_N_sf"/>
</dbReference>
<reference evidence="14" key="2">
    <citation type="submission" date="2020-09" db="EMBL/GenBank/DDBJ databases">
        <authorList>
            <person name="Sun Q."/>
            <person name="Ohkuma M."/>
        </authorList>
    </citation>
    <scope>NUCLEOTIDE SEQUENCE</scope>
    <source>
        <strain evidence="14">JCM 11219</strain>
    </source>
</reference>